<evidence type="ECO:0000313" key="3">
    <source>
        <dbReference type="Proteomes" id="UP000199481"/>
    </source>
</evidence>
<name>A0A1H0XI31_9LACT</name>
<sequence>MTNISKKLEQIEKLKKELLEEKEKIENTLGKELISQFDLNYESLTKNEIKEFVDNLKDSYDLMNEDQSLNSSSSVESPKVG</sequence>
<dbReference type="AlphaFoldDB" id="A0A1H0XI31"/>
<gene>
    <name evidence="2" type="ORF">SAMN04487752_0084</name>
</gene>
<dbReference type="Proteomes" id="UP000199481">
    <property type="component" value="Unassembled WGS sequence"/>
</dbReference>
<keyword evidence="1" id="KW-0175">Coiled coil</keyword>
<keyword evidence="3" id="KW-1185">Reference proteome</keyword>
<feature type="coiled-coil region" evidence="1">
    <location>
        <begin position="1"/>
        <end position="31"/>
    </location>
</feature>
<evidence type="ECO:0000256" key="1">
    <source>
        <dbReference type="SAM" id="Coils"/>
    </source>
</evidence>
<dbReference type="OrthoDB" id="2158419at2"/>
<evidence type="ECO:0000313" key="2">
    <source>
        <dbReference type="EMBL" id="SDQ02573.1"/>
    </source>
</evidence>
<protein>
    <submittedName>
        <fullName evidence="2">Uncharacterized protein</fullName>
    </submittedName>
</protein>
<organism evidence="2 3">
    <name type="scientific">Carnobacterium viridans</name>
    <dbReference type="NCBI Taxonomy" id="174587"/>
    <lineage>
        <taxon>Bacteria</taxon>
        <taxon>Bacillati</taxon>
        <taxon>Bacillota</taxon>
        <taxon>Bacilli</taxon>
        <taxon>Lactobacillales</taxon>
        <taxon>Carnobacteriaceae</taxon>
        <taxon>Carnobacterium</taxon>
    </lineage>
</organism>
<proteinExistence type="predicted"/>
<dbReference type="RefSeq" id="WP_089974342.1">
    <property type="nucleotide sequence ID" value="NZ_CP084918.1"/>
</dbReference>
<reference evidence="3" key="1">
    <citation type="submission" date="2016-10" db="EMBL/GenBank/DDBJ databases">
        <authorList>
            <person name="Varghese N."/>
            <person name="Submissions S."/>
        </authorList>
    </citation>
    <scope>NUCLEOTIDE SEQUENCE [LARGE SCALE GENOMIC DNA]</scope>
    <source>
        <strain evidence="3">MPL-11</strain>
    </source>
</reference>
<dbReference type="EMBL" id="FNJW01000003">
    <property type="protein sequence ID" value="SDQ02573.1"/>
    <property type="molecule type" value="Genomic_DNA"/>
</dbReference>
<accession>A0A1H0XI31</accession>